<name>T1KA90_TETUR</name>
<dbReference type="EnsemblMetazoa" id="tetur07g07690.1">
    <property type="protein sequence ID" value="tetur07g07690.1"/>
    <property type="gene ID" value="tetur07g07690"/>
</dbReference>
<dbReference type="Proteomes" id="UP000015104">
    <property type="component" value="Unassembled WGS sequence"/>
</dbReference>
<evidence type="ECO:0000313" key="2">
    <source>
        <dbReference type="Proteomes" id="UP000015104"/>
    </source>
</evidence>
<dbReference type="HOGENOM" id="CLU_1449456_0_0_1"/>
<reference evidence="1" key="2">
    <citation type="submission" date="2015-06" db="UniProtKB">
        <authorList>
            <consortium name="EnsemblMetazoa"/>
        </authorList>
    </citation>
    <scope>IDENTIFICATION</scope>
</reference>
<proteinExistence type="predicted"/>
<protein>
    <submittedName>
        <fullName evidence="1">Uncharacterized protein</fullName>
    </submittedName>
</protein>
<sequence length="187" mass="22002">MAGKKRISVAEYWKRLPTPFPILPKLNKLPEKLLRTMIEEIIETKEERLREEWNKVPDFLFLALPATSTHMVRHTKKYQSNSRFEICRNRFLVNTIIVMQSSTYRDHQQVCDFFSQIAVSYAEIPDNYCGICWSVEHLTHECRACSYCQNQTHRLSKCQLYNKTLHPDRALNIVAKPDTKDKLDVIG</sequence>
<accession>T1KA90</accession>
<evidence type="ECO:0000313" key="1">
    <source>
        <dbReference type="EnsemblMetazoa" id="tetur07g07690.1"/>
    </source>
</evidence>
<dbReference type="EMBL" id="CAEY01001899">
    <property type="status" value="NOT_ANNOTATED_CDS"/>
    <property type="molecule type" value="Genomic_DNA"/>
</dbReference>
<keyword evidence="2" id="KW-1185">Reference proteome</keyword>
<reference evidence="2" key="1">
    <citation type="submission" date="2011-08" db="EMBL/GenBank/DDBJ databases">
        <authorList>
            <person name="Rombauts S."/>
        </authorList>
    </citation>
    <scope>NUCLEOTIDE SEQUENCE</scope>
    <source>
        <strain evidence="2">London</strain>
    </source>
</reference>
<organism evidence="1 2">
    <name type="scientific">Tetranychus urticae</name>
    <name type="common">Two-spotted spider mite</name>
    <dbReference type="NCBI Taxonomy" id="32264"/>
    <lineage>
        <taxon>Eukaryota</taxon>
        <taxon>Metazoa</taxon>
        <taxon>Ecdysozoa</taxon>
        <taxon>Arthropoda</taxon>
        <taxon>Chelicerata</taxon>
        <taxon>Arachnida</taxon>
        <taxon>Acari</taxon>
        <taxon>Acariformes</taxon>
        <taxon>Trombidiformes</taxon>
        <taxon>Prostigmata</taxon>
        <taxon>Eleutherengona</taxon>
        <taxon>Raphignathae</taxon>
        <taxon>Tetranychoidea</taxon>
        <taxon>Tetranychidae</taxon>
        <taxon>Tetranychus</taxon>
    </lineage>
</organism>
<dbReference type="AlphaFoldDB" id="T1KA90"/>